<feature type="region of interest" description="Disordered" evidence="8">
    <location>
        <begin position="546"/>
        <end position="581"/>
    </location>
</feature>
<dbReference type="Gene3D" id="3.40.50.1220">
    <property type="entry name" value="TPP-binding domain"/>
    <property type="match status" value="1"/>
</dbReference>
<dbReference type="SUPFAM" id="SSF52467">
    <property type="entry name" value="DHS-like NAD/FAD-binding domain"/>
    <property type="match status" value="1"/>
</dbReference>
<evidence type="ECO:0000256" key="5">
    <source>
        <dbReference type="ARBA" id="ARBA00022737"/>
    </source>
</evidence>
<evidence type="ECO:0000256" key="8">
    <source>
        <dbReference type="SAM" id="MobiDB-lite"/>
    </source>
</evidence>
<keyword evidence="2" id="KW-0963">Cytoplasm</keyword>
<evidence type="ECO:0000313" key="10">
    <source>
        <dbReference type="Proteomes" id="UP000001449"/>
    </source>
</evidence>
<reference evidence="9 10" key="2">
    <citation type="journal article" date="2008" name="Nature">
        <title>The Phaeodactylum genome reveals the evolutionary history of diatom genomes.</title>
        <authorList>
            <person name="Bowler C."/>
            <person name="Allen A.E."/>
            <person name="Badger J.H."/>
            <person name="Grimwood J."/>
            <person name="Jabbari K."/>
            <person name="Kuo A."/>
            <person name="Maheswari U."/>
            <person name="Martens C."/>
            <person name="Maumus F."/>
            <person name="Otillar R.P."/>
            <person name="Rayko E."/>
            <person name="Salamov A."/>
            <person name="Vandepoele K."/>
            <person name="Beszteri B."/>
            <person name="Gruber A."/>
            <person name="Heijde M."/>
            <person name="Katinka M."/>
            <person name="Mock T."/>
            <person name="Valentin K."/>
            <person name="Verret F."/>
            <person name="Berges J.A."/>
            <person name="Brownlee C."/>
            <person name="Cadoret J.P."/>
            <person name="Chiovitti A."/>
            <person name="Choi C.J."/>
            <person name="Coesel S."/>
            <person name="De Martino A."/>
            <person name="Detter J.C."/>
            <person name="Durkin C."/>
            <person name="Falciatore A."/>
            <person name="Fournet J."/>
            <person name="Haruta M."/>
            <person name="Huysman M.J."/>
            <person name="Jenkins B.D."/>
            <person name="Jiroutova K."/>
            <person name="Jorgensen R.E."/>
            <person name="Joubert Y."/>
            <person name="Kaplan A."/>
            <person name="Kroger N."/>
            <person name="Kroth P.G."/>
            <person name="La Roche J."/>
            <person name="Lindquist E."/>
            <person name="Lommer M."/>
            <person name="Martin-Jezequel V."/>
            <person name="Lopez P.J."/>
            <person name="Lucas S."/>
            <person name="Mangogna M."/>
            <person name="McGinnis K."/>
            <person name="Medlin L.K."/>
            <person name="Montsant A."/>
            <person name="Oudot-Le Secq M.P."/>
            <person name="Napoli C."/>
            <person name="Obornik M."/>
            <person name="Parker M.S."/>
            <person name="Petit J.L."/>
            <person name="Porcel B.M."/>
            <person name="Poulsen N."/>
            <person name="Robison M."/>
            <person name="Rychlewski L."/>
            <person name="Rynearson T.A."/>
            <person name="Schmutz J."/>
            <person name="Shapiro H."/>
            <person name="Siaut M."/>
            <person name="Stanley M."/>
            <person name="Sussman M.R."/>
            <person name="Taylor A.R."/>
            <person name="Vardi A."/>
            <person name="von Dassow P."/>
            <person name="Vyverman W."/>
            <person name="Willis A."/>
            <person name="Wyrwicz L.S."/>
            <person name="Rokhsar D.S."/>
            <person name="Weissenbach J."/>
            <person name="Armbrust E.V."/>
            <person name="Green B.R."/>
            <person name="Van de Peer Y."/>
            <person name="Grigoriev I.V."/>
        </authorList>
    </citation>
    <scope>NUCLEOTIDE SEQUENCE [LARGE SCALE GENOMIC DNA]</scope>
    <source>
        <strain evidence="9 10">CCMP1335</strain>
    </source>
</reference>
<comment type="similarity">
    <text evidence="6">Belongs to the WD repeat WDR6 family.</text>
</comment>
<dbReference type="InterPro" id="IPR015943">
    <property type="entry name" value="WD40/YVTN_repeat-like_dom_sf"/>
</dbReference>
<proteinExistence type="inferred from homology"/>
<organism evidence="9 10">
    <name type="scientific">Thalassiosira pseudonana</name>
    <name type="common">Marine diatom</name>
    <name type="synonym">Cyclotella nana</name>
    <dbReference type="NCBI Taxonomy" id="35128"/>
    <lineage>
        <taxon>Eukaryota</taxon>
        <taxon>Sar</taxon>
        <taxon>Stramenopiles</taxon>
        <taxon>Ochrophyta</taxon>
        <taxon>Bacillariophyta</taxon>
        <taxon>Coscinodiscophyceae</taxon>
        <taxon>Thalassiosirophycidae</taxon>
        <taxon>Thalassiosirales</taxon>
        <taxon>Thalassiosiraceae</taxon>
        <taxon>Thalassiosira</taxon>
    </lineage>
</organism>
<accession>B8C693</accession>
<dbReference type="Pfam" id="PF00400">
    <property type="entry name" value="WD40"/>
    <property type="match status" value="3"/>
</dbReference>
<dbReference type="RefSeq" id="XP_002291533.1">
    <property type="nucleotide sequence ID" value="XM_002291497.1"/>
</dbReference>
<keyword evidence="4" id="KW-0819">tRNA processing</keyword>
<feature type="region of interest" description="Disordered" evidence="8">
    <location>
        <begin position="761"/>
        <end position="780"/>
    </location>
</feature>
<keyword evidence="3 7" id="KW-0853">WD repeat</keyword>
<dbReference type="OMA" id="WTGWGHT"/>
<dbReference type="InterPro" id="IPR011047">
    <property type="entry name" value="Quinoprotein_ADH-like_sf"/>
</dbReference>
<reference evidence="9 10" key="1">
    <citation type="journal article" date="2004" name="Science">
        <title>The genome of the diatom Thalassiosira pseudonana: ecology, evolution, and metabolism.</title>
        <authorList>
            <person name="Armbrust E.V."/>
            <person name="Berges J.A."/>
            <person name="Bowler C."/>
            <person name="Green B.R."/>
            <person name="Martinez D."/>
            <person name="Putnam N.H."/>
            <person name="Zhou S."/>
            <person name="Allen A.E."/>
            <person name="Apt K.E."/>
            <person name="Bechner M."/>
            <person name="Brzezinski M.A."/>
            <person name="Chaal B.K."/>
            <person name="Chiovitti A."/>
            <person name="Davis A.K."/>
            <person name="Demarest M.S."/>
            <person name="Detter J.C."/>
            <person name="Glavina T."/>
            <person name="Goodstein D."/>
            <person name="Hadi M.Z."/>
            <person name="Hellsten U."/>
            <person name="Hildebrand M."/>
            <person name="Jenkins B.D."/>
            <person name="Jurka J."/>
            <person name="Kapitonov V.V."/>
            <person name="Kroger N."/>
            <person name="Lau W.W."/>
            <person name="Lane T.W."/>
            <person name="Larimer F.W."/>
            <person name="Lippmeier J.C."/>
            <person name="Lucas S."/>
            <person name="Medina M."/>
            <person name="Montsant A."/>
            <person name="Obornik M."/>
            <person name="Parker M.S."/>
            <person name="Palenik B."/>
            <person name="Pazour G.J."/>
            <person name="Richardson P.M."/>
            <person name="Rynearson T.A."/>
            <person name="Saito M.A."/>
            <person name="Schwartz D.C."/>
            <person name="Thamatrakoln K."/>
            <person name="Valentin K."/>
            <person name="Vardi A."/>
            <person name="Wilkerson F.P."/>
            <person name="Rokhsar D.S."/>
        </authorList>
    </citation>
    <scope>NUCLEOTIDE SEQUENCE [LARGE SCALE GENOMIC DNA]</scope>
    <source>
        <strain evidence="9 10">CCMP1335</strain>
    </source>
</reference>
<dbReference type="PROSITE" id="PS50294">
    <property type="entry name" value="WD_REPEATS_REGION"/>
    <property type="match status" value="1"/>
</dbReference>
<feature type="compositionally biased region" description="Basic and acidic residues" evidence="8">
    <location>
        <begin position="768"/>
        <end position="780"/>
    </location>
</feature>
<dbReference type="InParanoid" id="B8C693"/>
<dbReference type="PROSITE" id="PS50082">
    <property type="entry name" value="WD_REPEATS_2"/>
    <property type="match status" value="2"/>
</dbReference>
<dbReference type="InterPro" id="IPR051973">
    <property type="entry name" value="tRNA_Anticodon_Mtase-Reg"/>
</dbReference>
<feature type="repeat" description="WD" evidence="7">
    <location>
        <begin position="369"/>
        <end position="402"/>
    </location>
</feature>
<dbReference type="InterPro" id="IPR001680">
    <property type="entry name" value="WD40_rpt"/>
</dbReference>
<dbReference type="STRING" id="35128.B8C693"/>
<dbReference type="Gene3D" id="2.130.10.10">
    <property type="entry name" value="YVTN repeat-like/Quinoprotein amine dehydrogenase"/>
    <property type="match status" value="3"/>
</dbReference>
<dbReference type="HOGENOM" id="CLU_246037_0_0_1"/>
<dbReference type="EMBL" id="CM000643">
    <property type="protein sequence ID" value="EED91640.1"/>
    <property type="molecule type" value="Genomic_DNA"/>
</dbReference>
<evidence type="ECO:0000256" key="2">
    <source>
        <dbReference type="ARBA" id="ARBA00022490"/>
    </source>
</evidence>
<keyword evidence="5" id="KW-0677">Repeat</keyword>
<dbReference type="GO" id="GO:0030488">
    <property type="term" value="P:tRNA methylation"/>
    <property type="evidence" value="ECO:0000318"/>
    <property type="project" value="GO_Central"/>
</dbReference>
<dbReference type="InterPro" id="IPR029035">
    <property type="entry name" value="DHS-like_NAD/FAD-binding_dom"/>
</dbReference>
<dbReference type="SMART" id="SM00320">
    <property type="entry name" value="WD40"/>
    <property type="match status" value="5"/>
</dbReference>
<gene>
    <name evidence="9" type="ORF">THAPSDRAFT_23199</name>
</gene>
<dbReference type="InterPro" id="IPR036322">
    <property type="entry name" value="WD40_repeat_dom_sf"/>
</dbReference>
<feature type="repeat" description="WD" evidence="7">
    <location>
        <begin position="509"/>
        <end position="531"/>
    </location>
</feature>
<dbReference type="PaxDb" id="35128-Thaps23199"/>
<dbReference type="PANTHER" id="PTHR14344:SF3">
    <property type="entry name" value="WD REPEAT-CONTAINING PROTEIN 6"/>
    <property type="match status" value="1"/>
</dbReference>
<evidence type="ECO:0000313" key="9">
    <source>
        <dbReference type="EMBL" id="EED91640.1"/>
    </source>
</evidence>
<comment type="subcellular location">
    <subcellularLocation>
        <location evidence="1">Cytoplasm</location>
    </subcellularLocation>
</comment>
<dbReference type="GO" id="GO:0005737">
    <property type="term" value="C:cytoplasm"/>
    <property type="evidence" value="ECO:0000318"/>
    <property type="project" value="GO_Central"/>
</dbReference>
<evidence type="ECO:0000256" key="4">
    <source>
        <dbReference type="ARBA" id="ARBA00022694"/>
    </source>
</evidence>
<feature type="compositionally biased region" description="Polar residues" evidence="8">
    <location>
        <begin position="549"/>
        <end position="558"/>
    </location>
</feature>
<dbReference type="GeneID" id="7442720"/>
<evidence type="ECO:0000256" key="7">
    <source>
        <dbReference type="PROSITE-ProRule" id="PRU00221"/>
    </source>
</evidence>
<evidence type="ECO:0000256" key="3">
    <source>
        <dbReference type="ARBA" id="ARBA00022574"/>
    </source>
</evidence>
<name>B8C693_THAPS</name>
<dbReference type="SUPFAM" id="SSF50998">
    <property type="entry name" value="Quinoprotein alcohol dehydrogenase-like"/>
    <property type="match status" value="1"/>
</dbReference>
<evidence type="ECO:0000256" key="6">
    <source>
        <dbReference type="ARBA" id="ARBA00038255"/>
    </source>
</evidence>
<dbReference type="KEGG" id="tps:THAPSDRAFT_23199"/>
<evidence type="ECO:0000256" key="1">
    <source>
        <dbReference type="ARBA" id="ARBA00004496"/>
    </source>
</evidence>
<feature type="region of interest" description="Disordered" evidence="8">
    <location>
        <begin position="1"/>
        <end position="24"/>
    </location>
</feature>
<protein>
    <submittedName>
        <fullName evidence="9">Uncharacterized protein</fullName>
    </submittedName>
</protein>
<dbReference type="Proteomes" id="UP000001449">
    <property type="component" value="Chromosome 6"/>
</dbReference>
<dbReference type="SUPFAM" id="SSF50978">
    <property type="entry name" value="WD40 repeat-like"/>
    <property type="match status" value="1"/>
</dbReference>
<feature type="compositionally biased region" description="Basic residues" evidence="8">
    <location>
        <begin position="572"/>
        <end position="581"/>
    </location>
</feature>
<dbReference type="eggNOG" id="KOG0974">
    <property type="taxonomic scope" value="Eukaryota"/>
</dbReference>
<keyword evidence="10" id="KW-1185">Reference proteome</keyword>
<dbReference type="PANTHER" id="PTHR14344">
    <property type="entry name" value="WD REPEAT PROTEIN"/>
    <property type="match status" value="1"/>
</dbReference>
<sequence>MVSHLAINSEADGNGSSDDVSPDAFSLSSNQRQIAFNAECTMGMKTADFPSTGGDRNIFERDCFHGGPVTAAYVRFPPHQYINTTTFDTKLNHEHMRSQGRVVFARGPWIESHSMFPYRSQDGGDSKQSYKVMAFGGDCEGGSTFESIQGMLFPTSSSSLSYLDPASEIYQDASMAYGGRRLSFLSGGGLWNESASSSDEFITIPIRKYSGTSTHFTNTSYLEVSDWIHDARLLDLKEECSFLVALGMANNNCEIWGFHSSSMGSLSPTRLKCISCGIRCMTYSLSFLGWENNVERCQRANHEDDGSIPSLVAASGTVFGEIHVWGIVVGAEKVDNSTDLSTIVKKWISSTHNATTLGKRNRIAPSYRLKGHLGSVFSVKFGCRGKYIASTSDDRSVRLWTLLPLDQSTAKSEDDHTRRSICQILEDNSTHAYVLTWTGWGHTARVWEVSFAHYPSHHQPNNSVTLVSAGEDSTARIWSPLDYEKEIVHPLRGHRCESLWTVDVCEGVIITGGNDGCVKMWDLESRVSQSQLSGGGVQTFVAPKDPVQLTPTSEQPSLMPSAIENDTSSSSQKKKRKKSKPKGQVIFGMEFFSINELMVATRAGGLFSLDIAHYTWTTHKDWSQNVVTASCGIDAEIDPSTGNCIGIYSNDNRLAIGTTDGWLILSHISAIPSTNVAFRAESYRSVQSLSWIDGGNLLVFFARGTIIWWRIESNNLPVILHIMALGTDGVPVSFAYDAQDCSLYVGDTRGHLSFFDVSQSVTSNNGNRPEERSPDSVLDRAHGREHVTGITILRSGTVISVGNDGHIQQSDRDPKGQLRKILSISIPNVTGLRDIWNVCHPDGREGLVVSGYYGNDFVLIDVLHGYEFLRIATGGRQRRQEMTFSFANDTTTSLRSPSFYGMAICTGQADGCSLIDFHSSGSFNDVMSSFQDISPRRHISTLYNIGFPIHSEVINDLCWIDGGDEAKYLLTGSNDCTVKLSKLQNGKFLSVQELPPHESCVRVCSGDSDGNLHLIAVSEQVLPRRTAIGNIITGSGRPVLCIELLRCSDHILSFVGNTAGEVCVWKLPGNFKGSETQGLHSIGELPTSPIFVFKAHQTGVNDLSVAIIPNGDKYNSFDVVCCSVGDDQTLSTCLLTFDEQFCLRKSDFVAKQCASASPLKSVKLVTDVSTFHRVYASGQDECTTLWRLNTNPLSIEVISSTPLGTEGSCIDCVHIAGLNGGIKEVIAIGGEGVELQSVDLSILSAATKLLEANYLLITAGAGFSADSGLSTYECAPSAYKELCNVSKLIDETHRFQRFWMNFTKSYLATSPHSGYSLLDQWCGGGRLPYLKREDTYCKAWWVYSSNVDGHFRRFSSFGESVCEIHGVAGELRCACSIGYAEGHPRLGKEWETWNAASSSLDECKHTVLKMNNDYLVNSEELFLCRHCNRPMRPNVLMFHDTDDNVLRDIAIQRERYQAWESRVEEAVFGANRSLVILELGCGVNVPAVRHESEEVLMDCAKVLYSQETDAKGSICMIRINPKNAEIEVNEGLASDQTISIPLKAEMALSKIDQWLRLLK</sequence>